<proteinExistence type="predicted"/>
<keyword evidence="2" id="KW-1185">Reference proteome</keyword>
<name>A0ABZ0ZGY0_9HYPH</name>
<gene>
    <name evidence="1" type="ORF">U5G49_002894</name>
</gene>
<evidence type="ECO:0000313" key="1">
    <source>
        <dbReference type="EMBL" id="WQN37755.1"/>
    </source>
</evidence>
<sequence length="324" mass="35847">MAERSGQPKGQLVSGKSVAVGSIPIKRPIAPGAEPTSLAHGREWVEPVVDFLVARLPRDLSGSWEHQYTSCYEAGCDALIRLGYATFATLGAVPVPEPALPTVLPRWDDLAAIVVSLAAQNDILGYRHHPGARDAPKPSGLIRPNIRAANGCGPAFLAPEAFPAFQSLGLILDGRWTREAETILWRDDPQEWAIDFTVDKRFLEARDIALATIPEDIAAEIESITAITEQDIVEWLAMMARGSSSPQARAKAVKNLQLWTAFELDDLFHERWRLGDGWLSEEQARRGLTKKYDPVALNMRPAFAARYLPDLPFLFQRDSRSKEC</sequence>
<evidence type="ECO:0000313" key="2">
    <source>
        <dbReference type="Proteomes" id="UP001322785"/>
    </source>
</evidence>
<dbReference type="EMBL" id="CP140635">
    <property type="protein sequence ID" value="WQN37755.1"/>
    <property type="molecule type" value="Genomic_DNA"/>
</dbReference>
<protein>
    <submittedName>
        <fullName evidence="1">Uncharacterized protein</fullName>
    </submittedName>
</protein>
<accession>A0ABZ0ZGY0</accession>
<dbReference type="RefSeq" id="WP_193445512.1">
    <property type="nucleotide sequence ID" value="NZ_BSOQ01000025.1"/>
</dbReference>
<reference evidence="1 2" key="1">
    <citation type="submission" date="2023-12" db="EMBL/GenBank/DDBJ databases">
        <authorList>
            <person name="Menendez E."/>
            <person name="Kaur S."/>
            <person name="Flores-Felix J.D."/>
            <person name="diCenzo G.C."/>
            <person name="Peix A."/>
            <person name="Velazquez E."/>
        </authorList>
    </citation>
    <scope>NUCLEOTIDE SEQUENCE [LARGE SCALE GENOMIC DNA]</scope>
    <source>
        <strain evidence="1 2">CIP 108029</strain>
    </source>
</reference>
<dbReference type="Proteomes" id="UP001322785">
    <property type="component" value="Chromosome"/>
</dbReference>
<organism evidence="1 2">
    <name type="scientific">Rhizobium indigoferae</name>
    <dbReference type="NCBI Taxonomy" id="158891"/>
    <lineage>
        <taxon>Bacteria</taxon>
        <taxon>Pseudomonadati</taxon>
        <taxon>Pseudomonadota</taxon>
        <taxon>Alphaproteobacteria</taxon>
        <taxon>Hyphomicrobiales</taxon>
        <taxon>Rhizobiaceae</taxon>
        <taxon>Rhizobium/Agrobacterium group</taxon>
        <taxon>Rhizobium</taxon>
    </lineage>
</organism>